<reference evidence="1" key="1">
    <citation type="submission" date="2022-09" db="EMBL/GenBank/DDBJ databases">
        <title>Intensive care unit water sources are persistently colonized with multi-drug resistant bacteria and are the site of extensive horizontal gene transfer of antibiotic resistance genes.</title>
        <authorList>
            <person name="Diorio-Toth L."/>
        </authorList>
    </citation>
    <scope>NUCLEOTIDE SEQUENCE</scope>
    <source>
        <strain evidence="1">GD03851</strain>
    </source>
</reference>
<dbReference type="Proteomes" id="UP001161099">
    <property type="component" value="Unassembled WGS sequence"/>
</dbReference>
<dbReference type="RefSeq" id="WP_159127239.1">
    <property type="nucleotide sequence ID" value="NZ_JAOCDR010000006.1"/>
</dbReference>
<sequence length="481" mass="56390">MNTDLLHKIIIYQKSYFEIINEFFIKFVGKEPRSFHDFKELSFYLKEMYERNKNNMAYFSKLNQIRLEFLEKLTKLYSTESPQVFKSAQDLNLFKINLGGSSRFLETQLNAVRKSLLLTDIVLIPDPILPWIEKERAEERFTNIRMIEAVFFILHLRELLQEDFEVPPFFIFPSWEKILEDKDSYTQESISNLFVDFLNFHLGTSFESKNDLIDYAFKNNDKFLSTVESKRLFISPNGLDLSDLRNSIDNYKNYANENRSEDWCRQYLDNDTQIVLNGISERLAPQFHLLENSHEMSSNPYICIPEHAHYYNLISRMSWSSQANNSIDRQTDTILNVLTNQRLDYLANFNDEEIKMLRKADEHILFKNEMRTFISSISTSKIEDIDYVSREFSQFLDRKVKQHIQELEGLKSKYRSKHIQTLGLVGGTLAVNFMPLLGQLISVIGAGSIGVKYCGDKLDEKHDFQKAKSSYVGVIALAKQR</sequence>
<gene>
    <name evidence="1" type="ORF">N5D11_05295</name>
</gene>
<comment type="caution">
    <text evidence="1">The sequence shown here is derived from an EMBL/GenBank/DDBJ whole genome shotgun (WGS) entry which is preliminary data.</text>
</comment>
<name>A0AA42IDG2_ACIJO</name>
<proteinExistence type="predicted"/>
<evidence type="ECO:0000313" key="2">
    <source>
        <dbReference type="Proteomes" id="UP001161099"/>
    </source>
</evidence>
<protein>
    <submittedName>
        <fullName evidence="1">Uncharacterized protein</fullName>
    </submittedName>
</protein>
<organism evidence="1 2">
    <name type="scientific">Acinetobacter johnsonii</name>
    <dbReference type="NCBI Taxonomy" id="40214"/>
    <lineage>
        <taxon>Bacteria</taxon>
        <taxon>Pseudomonadati</taxon>
        <taxon>Pseudomonadota</taxon>
        <taxon>Gammaproteobacteria</taxon>
        <taxon>Moraxellales</taxon>
        <taxon>Moraxellaceae</taxon>
        <taxon>Acinetobacter</taxon>
    </lineage>
</organism>
<dbReference type="AlphaFoldDB" id="A0AA42IDG2"/>
<accession>A0AA42IDG2</accession>
<evidence type="ECO:0000313" key="1">
    <source>
        <dbReference type="EMBL" id="MDH0655535.1"/>
    </source>
</evidence>
<dbReference type="EMBL" id="JAOCDR010000006">
    <property type="protein sequence ID" value="MDH0655535.1"/>
    <property type="molecule type" value="Genomic_DNA"/>
</dbReference>